<dbReference type="PANTHER" id="PTHR22923">
    <property type="entry name" value="CEREBELLIN-RELATED"/>
    <property type="match status" value="1"/>
</dbReference>
<name>A0A8W8NL37_MAGGI</name>
<dbReference type="PROSITE" id="PS50871">
    <property type="entry name" value="C1Q"/>
    <property type="match status" value="1"/>
</dbReference>
<dbReference type="SMART" id="SM00110">
    <property type="entry name" value="C1Q"/>
    <property type="match status" value="1"/>
</dbReference>
<sequence length="184" mass="20140">MNLNQNDTAVTPNQSLPSDPSILSLKDSLISKPHGKRVAIRTMTTVMADVVAFYVYLTNTETNPGPHHVIVYDHVVTNSGNGYNKHSGAFTVPKAGMYVFSWTTFVDQNSYFPIELAVNSHRAGIVFVHASTTFNGVTGSVVIQLQQDDVVMVRSEPGYNPSGNIYSDNKMKTTFSGWCISCSN</sequence>
<dbReference type="PANTHER" id="PTHR22923:SF116">
    <property type="entry name" value="C1Q DOMAIN-CONTAINING PROTEIN"/>
    <property type="match status" value="1"/>
</dbReference>
<dbReference type="PRINTS" id="PR00007">
    <property type="entry name" value="COMPLEMNTC1Q"/>
</dbReference>
<evidence type="ECO:0000256" key="3">
    <source>
        <dbReference type="ARBA" id="ARBA00022729"/>
    </source>
</evidence>
<evidence type="ECO:0000259" key="4">
    <source>
        <dbReference type="PROSITE" id="PS50871"/>
    </source>
</evidence>
<dbReference type="Proteomes" id="UP000005408">
    <property type="component" value="Unassembled WGS sequence"/>
</dbReference>
<dbReference type="Pfam" id="PF00386">
    <property type="entry name" value="C1q"/>
    <property type="match status" value="1"/>
</dbReference>
<dbReference type="SUPFAM" id="SSF49842">
    <property type="entry name" value="TNF-like"/>
    <property type="match status" value="1"/>
</dbReference>
<dbReference type="InterPro" id="IPR008983">
    <property type="entry name" value="Tumour_necrosis_fac-like_dom"/>
</dbReference>
<dbReference type="EnsemblMetazoa" id="G5732.1">
    <property type="protein sequence ID" value="G5732.1:cds"/>
    <property type="gene ID" value="G5732"/>
</dbReference>
<keyword evidence="6" id="KW-1185">Reference proteome</keyword>
<keyword evidence="3" id="KW-0732">Signal</keyword>
<dbReference type="Gene3D" id="2.60.120.40">
    <property type="match status" value="1"/>
</dbReference>
<protein>
    <recommendedName>
        <fullName evidence="4">C1q domain-containing protein</fullName>
    </recommendedName>
</protein>
<proteinExistence type="predicted"/>
<evidence type="ECO:0000256" key="1">
    <source>
        <dbReference type="ARBA" id="ARBA00004613"/>
    </source>
</evidence>
<organism evidence="5 6">
    <name type="scientific">Magallana gigas</name>
    <name type="common">Pacific oyster</name>
    <name type="synonym">Crassostrea gigas</name>
    <dbReference type="NCBI Taxonomy" id="29159"/>
    <lineage>
        <taxon>Eukaryota</taxon>
        <taxon>Metazoa</taxon>
        <taxon>Spiralia</taxon>
        <taxon>Lophotrochozoa</taxon>
        <taxon>Mollusca</taxon>
        <taxon>Bivalvia</taxon>
        <taxon>Autobranchia</taxon>
        <taxon>Pteriomorphia</taxon>
        <taxon>Ostreida</taxon>
        <taxon>Ostreoidea</taxon>
        <taxon>Ostreidae</taxon>
        <taxon>Magallana</taxon>
    </lineage>
</organism>
<keyword evidence="2" id="KW-0964">Secreted</keyword>
<feature type="domain" description="C1q" evidence="4">
    <location>
        <begin position="46"/>
        <end position="184"/>
    </location>
</feature>
<dbReference type="InterPro" id="IPR001073">
    <property type="entry name" value="C1q_dom"/>
</dbReference>
<evidence type="ECO:0000256" key="2">
    <source>
        <dbReference type="ARBA" id="ARBA00022525"/>
    </source>
</evidence>
<comment type="subcellular location">
    <subcellularLocation>
        <location evidence="1">Secreted</location>
    </subcellularLocation>
</comment>
<evidence type="ECO:0000313" key="6">
    <source>
        <dbReference type="Proteomes" id="UP000005408"/>
    </source>
</evidence>
<accession>A0A8W8NL37</accession>
<dbReference type="AlphaFoldDB" id="A0A8W8NL37"/>
<dbReference type="InterPro" id="IPR050822">
    <property type="entry name" value="Cerebellin_Synaptic_Org"/>
</dbReference>
<evidence type="ECO:0000313" key="5">
    <source>
        <dbReference type="EnsemblMetazoa" id="G5732.1:cds"/>
    </source>
</evidence>
<reference evidence="5" key="1">
    <citation type="submission" date="2022-08" db="UniProtKB">
        <authorList>
            <consortium name="EnsemblMetazoa"/>
        </authorList>
    </citation>
    <scope>IDENTIFICATION</scope>
    <source>
        <strain evidence="5">05x7-T-G4-1.051#20</strain>
    </source>
</reference>
<dbReference type="GO" id="GO:0005576">
    <property type="term" value="C:extracellular region"/>
    <property type="evidence" value="ECO:0007669"/>
    <property type="project" value="UniProtKB-SubCell"/>
</dbReference>